<gene>
    <name evidence="5" type="ORF">BJX63DRAFT_426546</name>
</gene>
<dbReference type="SUPFAM" id="SSF54106">
    <property type="entry name" value="LysM domain"/>
    <property type="match status" value="1"/>
</dbReference>
<feature type="chain" id="PRO_5046382743" description="LysM domain-containing protein" evidence="3">
    <location>
        <begin position="26"/>
        <end position="488"/>
    </location>
</feature>
<sequence>MPSILTRKALSGVLCWALMVPQVLANNPTPEGDHEQVAAATRRKYALETNNTNVPGPSLLHQDGSNGLAAGWREFKGFQIYLPGNVHIEDLTATCQTALTQTIKCHAKLQAWQDPAMRRSLGNITLTDEICDAGCGSSLRTYYEAVTAACQGQNFTVPAGVTFPERAGGTIWTGYNETCLKDPTTDNVINTFTIVDTFEEMPHDELCSPCYIALHQMMQASPYSIYHSSMQSDYFKARLEYIYSQCEVGEGPTGFKDPQYIPIGEDPVPCFTDVMYTTKEGDTCDNIALHYSIASAALQSANPDQITNCTSVKPGRELCIPLACDKLYVLNDEDTCESIELAADIALGSLRAYNPWIDYFCDNLVSTVWIHGRILCLSPQGGRYKVTKPIPGVVTARGESTGYSSMLVAPPRGSTVAEGTTIYCGKWYTVSSSQETCAAVCSLTGITADLFREANPSLVGERVEDCTGLLQVGVTYCVAPIWAWMYAD</sequence>
<dbReference type="InterPro" id="IPR018392">
    <property type="entry name" value="LysM"/>
</dbReference>
<feature type="signal peptide" evidence="3">
    <location>
        <begin position="1"/>
        <end position="25"/>
    </location>
</feature>
<dbReference type="PROSITE" id="PS51782">
    <property type="entry name" value="LYSM"/>
    <property type="match status" value="2"/>
</dbReference>
<dbReference type="PANTHER" id="PTHR34997">
    <property type="entry name" value="AM15"/>
    <property type="match status" value="1"/>
</dbReference>
<dbReference type="PANTHER" id="PTHR34997:SF16">
    <property type="entry name" value="LYSM DOMAIN-CONTAINING PROTEIN"/>
    <property type="match status" value="1"/>
</dbReference>
<dbReference type="InterPro" id="IPR052210">
    <property type="entry name" value="LysM1-like"/>
</dbReference>
<protein>
    <recommendedName>
        <fullName evidence="4">LysM domain-containing protein</fullName>
    </recommendedName>
</protein>
<dbReference type="InterPro" id="IPR036779">
    <property type="entry name" value="LysM_dom_sf"/>
</dbReference>
<dbReference type="EMBL" id="JBFXLT010000252">
    <property type="protein sequence ID" value="KAL2801743.1"/>
    <property type="molecule type" value="Genomic_DNA"/>
</dbReference>
<dbReference type="Proteomes" id="UP001610334">
    <property type="component" value="Unassembled WGS sequence"/>
</dbReference>
<feature type="domain" description="LysM" evidence="4">
    <location>
        <begin position="274"/>
        <end position="320"/>
    </location>
</feature>
<dbReference type="Gene3D" id="3.10.350.10">
    <property type="entry name" value="LysM domain"/>
    <property type="match status" value="3"/>
</dbReference>
<evidence type="ECO:0000313" key="6">
    <source>
        <dbReference type="Proteomes" id="UP001610334"/>
    </source>
</evidence>
<dbReference type="CDD" id="cd00118">
    <property type="entry name" value="LysM"/>
    <property type="match status" value="1"/>
</dbReference>
<keyword evidence="1" id="KW-0147">Chitin-binding</keyword>
<feature type="domain" description="LysM" evidence="4">
    <location>
        <begin position="426"/>
        <end position="478"/>
    </location>
</feature>
<reference evidence="5 6" key="1">
    <citation type="submission" date="2024-07" db="EMBL/GenBank/DDBJ databases">
        <title>Section-level genome sequencing and comparative genomics of Aspergillus sections Usti and Cavernicolus.</title>
        <authorList>
            <consortium name="Lawrence Berkeley National Laboratory"/>
            <person name="Nybo J.L."/>
            <person name="Vesth T.C."/>
            <person name="Theobald S."/>
            <person name="Frisvad J.C."/>
            <person name="Larsen T.O."/>
            <person name="Kjaerboelling I."/>
            <person name="Rothschild-Mancinelli K."/>
            <person name="Lyhne E.K."/>
            <person name="Kogle M.E."/>
            <person name="Barry K."/>
            <person name="Clum A."/>
            <person name="Na H."/>
            <person name="Ledsgaard L."/>
            <person name="Lin J."/>
            <person name="Lipzen A."/>
            <person name="Kuo A."/>
            <person name="Riley R."/>
            <person name="Mondo S."/>
            <person name="Labutti K."/>
            <person name="Haridas S."/>
            <person name="Pangalinan J."/>
            <person name="Salamov A.A."/>
            <person name="Simmons B.A."/>
            <person name="Magnuson J.K."/>
            <person name="Chen J."/>
            <person name="Drula E."/>
            <person name="Henrissat B."/>
            <person name="Wiebenga A."/>
            <person name="Lubbers R.J."/>
            <person name="Gomes A.C."/>
            <person name="Makela M.R."/>
            <person name="Stajich J."/>
            <person name="Grigoriev I.V."/>
            <person name="Mortensen U.H."/>
            <person name="De Vries R.P."/>
            <person name="Baker S.E."/>
            <person name="Andersen M.R."/>
        </authorList>
    </citation>
    <scope>NUCLEOTIDE SEQUENCE [LARGE SCALE GENOMIC DNA]</scope>
    <source>
        <strain evidence="5 6">CBS 588.65</strain>
    </source>
</reference>
<evidence type="ECO:0000256" key="1">
    <source>
        <dbReference type="ARBA" id="ARBA00022669"/>
    </source>
</evidence>
<organism evidence="5 6">
    <name type="scientific">Aspergillus granulosus</name>
    <dbReference type="NCBI Taxonomy" id="176169"/>
    <lineage>
        <taxon>Eukaryota</taxon>
        <taxon>Fungi</taxon>
        <taxon>Dikarya</taxon>
        <taxon>Ascomycota</taxon>
        <taxon>Pezizomycotina</taxon>
        <taxon>Eurotiomycetes</taxon>
        <taxon>Eurotiomycetidae</taxon>
        <taxon>Eurotiales</taxon>
        <taxon>Aspergillaceae</taxon>
        <taxon>Aspergillus</taxon>
        <taxon>Aspergillus subgen. Nidulantes</taxon>
    </lineage>
</organism>
<evidence type="ECO:0000313" key="5">
    <source>
        <dbReference type="EMBL" id="KAL2801743.1"/>
    </source>
</evidence>
<accession>A0ABR4GRP1</accession>
<keyword evidence="3" id="KW-0732">Signal</keyword>
<evidence type="ECO:0000256" key="3">
    <source>
        <dbReference type="SAM" id="SignalP"/>
    </source>
</evidence>
<comment type="caution">
    <text evidence="5">The sequence shown here is derived from an EMBL/GenBank/DDBJ whole genome shotgun (WGS) entry which is preliminary data.</text>
</comment>
<evidence type="ECO:0000256" key="2">
    <source>
        <dbReference type="ARBA" id="ARBA00023026"/>
    </source>
</evidence>
<proteinExistence type="predicted"/>
<dbReference type="SMART" id="SM00257">
    <property type="entry name" value="LysM"/>
    <property type="match status" value="2"/>
</dbReference>
<keyword evidence="2" id="KW-0843">Virulence</keyword>
<dbReference type="Pfam" id="PF01476">
    <property type="entry name" value="LysM"/>
    <property type="match status" value="1"/>
</dbReference>
<name>A0ABR4GRP1_9EURO</name>
<evidence type="ECO:0000259" key="4">
    <source>
        <dbReference type="PROSITE" id="PS51782"/>
    </source>
</evidence>
<keyword evidence="6" id="KW-1185">Reference proteome</keyword>